<sequence>MSRAIQFQRFGDADVLEIIERDDPQPAAGEVLIQTEALGVNWQDVMWRRNMAPTEARLPAGSGTEMAGTVIAVGPGVSAFSPGDRVASIPAFDPNQYTAHGERVVLPAEALIAYPSCLTAAEASVHYVPSLISWLGFREVADLKPGDTVLITGACHIGGPYAVQIARALGARVIAATPHEAAVDYLKSLGATAVIHTETQDLASRINKLTDNHGVDVVLDALGGPQMNLLGDVLAPRGRLILYGMMGGNQTTFPAQAAFRKNIQFYVHCLSNFSGKPELGIPQNREALDRAITDVDRMTRAGELKPQIDYRFPFEEIAEAHRYLETCANHHGRIVVEMA</sequence>
<dbReference type="Pfam" id="PF00107">
    <property type="entry name" value="ADH_zinc_N"/>
    <property type="match status" value="1"/>
</dbReference>
<dbReference type="SUPFAM" id="SSF50129">
    <property type="entry name" value="GroES-like"/>
    <property type="match status" value="1"/>
</dbReference>
<dbReference type="Gene3D" id="3.40.50.720">
    <property type="entry name" value="NAD(P)-binding Rossmann-like Domain"/>
    <property type="match status" value="1"/>
</dbReference>
<dbReference type="EMBL" id="MSDO01000035">
    <property type="protein sequence ID" value="OLO02715.1"/>
    <property type="molecule type" value="Genomic_DNA"/>
</dbReference>
<dbReference type="OrthoDB" id="4190732at2"/>
<dbReference type="Pfam" id="PF08240">
    <property type="entry name" value="ADH_N"/>
    <property type="match status" value="1"/>
</dbReference>
<dbReference type="InterPro" id="IPR051397">
    <property type="entry name" value="Zn-ADH-like_protein"/>
</dbReference>
<dbReference type="PANTHER" id="PTHR43677">
    <property type="entry name" value="SHORT-CHAIN DEHYDROGENASE/REDUCTASE"/>
    <property type="match status" value="1"/>
</dbReference>
<gene>
    <name evidence="2" type="ORF">BTW07_18175</name>
</gene>
<name>A0A1Q8SMQ8_9GAMM</name>
<dbReference type="InterPro" id="IPR013154">
    <property type="entry name" value="ADH-like_N"/>
</dbReference>
<dbReference type="PANTHER" id="PTHR43677:SF4">
    <property type="entry name" value="QUINONE OXIDOREDUCTASE-LIKE PROTEIN 2"/>
    <property type="match status" value="1"/>
</dbReference>
<dbReference type="InterPro" id="IPR036291">
    <property type="entry name" value="NAD(P)-bd_dom_sf"/>
</dbReference>
<dbReference type="RefSeq" id="WP_075571577.1">
    <property type="nucleotide sequence ID" value="NZ_MSDO01000035.1"/>
</dbReference>
<dbReference type="AlphaFoldDB" id="A0A1Q8SMQ8"/>
<dbReference type="SMART" id="SM00829">
    <property type="entry name" value="PKS_ER"/>
    <property type="match status" value="1"/>
</dbReference>
<dbReference type="Proteomes" id="UP000186878">
    <property type="component" value="Unassembled WGS sequence"/>
</dbReference>
<evidence type="ECO:0000259" key="1">
    <source>
        <dbReference type="SMART" id="SM00829"/>
    </source>
</evidence>
<comment type="caution">
    <text evidence="2">The sequence shown here is derived from an EMBL/GenBank/DDBJ whole genome shotgun (WGS) entry which is preliminary data.</text>
</comment>
<protein>
    <submittedName>
        <fullName evidence="2">Alcohol dehydrogenase</fullName>
    </submittedName>
</protein>
<organism evidence="2 3">
    <name type="scientific">Salinicola socius</name>
    <dbReference type="NCBI Taxonomy" id="404433"/>
    <lineage>
        <taxon>Bacteria</taxon>
        <taxon>Pseudomonadati</taxon>
        <taxon>Pseudomonadota</taxon>
        <taxon>Gammaproteobacteria</taxon>
        <taxon>Oceanospirillales</taxon>
        <taxon>Halomonadaceae</taxon>
        <taxon>Salinicola</taxon>
    </lineage>
</organism>
<dbReference type="SUPFAM" id="SSF51735">
    <property type="entry name" value="NAD(P)-binding Rossmann-fold domains"/>
    <property type="match status" value="1"/>
</dbReference>
<feature type="domain" description="Enoyl reductase (ER)" evidence="1">
    <location>
        <begin position="11"/>
        <end position="336"/>
    </location>
</feature>
<accession>A0A1Q8SMQ8</accession>
<dbReference type="InterPro" id="IPR020843">
    <property type="entry name" value="ER"/>
</dbReference>
<proteinExistence type="predicted"/>
<dbReference type="STRING" id="404433.BTW07_18175"/>
<dbReference type="GO" id="GO:0016491">
    <property type="term" value="F:oxidoreductase activity"/>
    <property type="evidence" value="ECO:0007669"/>
    <property type="project" value="InterPro"/>
</dbReference>
<dbReference type="InterPro" id="IPR013149">
    <property type="entry name" value="ADH-like_C"/>
</dbReference>
<dbReference type="CDD" id="cd08268">
    <property type="entry name" value="MDR2"/>
    <property type="match status" value="1"/>
</dbReference>
<evidence type="ECO:0000313" key="3">
    <source>
        <dbReference type="Proteomes" id="UP000186878"/>
    </source>
</evidence>
<evidence type="ECO:0000313" key="2">
    <source>
        <dbReference type="EMBL" id="OLO02715.1"/>
    </source>
</evidence>
<reference evidence="2 3" key="1">
    <citation type="submission" date="2016-12" db="EMBL/GenBank/DDBJ databases">
        <title>Draft genome sequences of strains Salinicola socius SMB35, Salinicola sp. MH3R3-1 and Chromohalobacter sp. SMB17 from the Verkhnekamsk potash mining region of Russia.</title>
        <authorList>
            <person name="Mavrodi D.V."/>
            <person name="Olsson B.E."/>
            <person name="Korsakova E.S."/>
            <person name="Pyankova A."/>
            <person name="Mavrodi O.V."/>
            <person name="Plotnikova E.G."/>
        </authorList>
    </citation>
    <scope>NUCLEOTIDE SEQUENCE [LARGE SCALE GENOMIC DNA]</scope>
    <source>
        <strain evidence="2 3">SMB35</strain>
    </source>
</reference>
<dbReference type="InterPro" id="IPR011032">
    <property type="entry name" value="GroES-like_sf"/>
</dbReference>
<dbReference type="Gene3D" id="3.90.180.10">
    <property type="entry name" value="Medium-chain alcohol dehydrogenases, catalytic domain"/>
    <property type="match status" value="1"/>
</dbReference>
<keyword evidence="3" id="KW-1185">Reference proteome</keyword>